<dbReference type="RefSeq" id="WP_235167923.1">
    <property type="nucleotide sequence ID" value="NZ_JANHDL010000010.1"/>
</dbReference>
<sequence>MADDRTEGVIVHLVDKHGEGEIEREYDDWEIVDEGWIRCIGPSQGGELDSGHVPVSYYPPERVVSVDVYEKPSRKSV</sequence>
<gene>
    <name evidence="1" type="ORF">ACFR9T_17300</name>
</gene>
<protein>
    <submittedName>
        <fullName evidence="1">Uncharacterized protein</fullName>
    </submittedName>
</protein>
<proteinExistence type="predicted"/>
<accession>A0ABD6C5U4</accession>
<evidence type="ECO:0000313" key="2">
    <source>
        <dbReference type="Proteomes" id="UP001597185"/>
    </source>
</evidence>
<dbReference type="Proteomes" id="UP001597185">
    <property type="component" value="Unassembled WGS sequence"/>
</dbReference>
<dbReference type="EMBL" id="JBHUDB010000025">
    <property type="protein sequence ID" value="MFD1572310.1"/>
    <property type="molecule type" value="Genomic_DNA"/>
</dbReference>
<organism evidence="1 2">
    <name type="scientific">Halorubrum laminariae</name>
    <dbReference type="NCBI Taxonomy" id="1433523"/>
    <lineage>
        <taxon>Archaea</taxon>
        <taxon>Methanobacteriati</taxon>
        <taxon>Methanobacteriota</taxon>
        <taxon>Stenosarchaea group</taxon>
        <taxon>Halobacteria</taxon>
        <taxon>Halobacteriales</taxon>
        <taxon>Haloferacaceae</taxon>
        <taxon>Halorubrum</taxon>
    </lineage>
</organism>
<evidence type="ECO:0000313" key="1">
    <source>
        <dbReference type="EMBL" id="MFD1572310.1"/>
    </source>
</evidence>
<reference evidence="1 2" key="1">
    <citation type="journal article" date="2019" name="Int. J. Syst. Evol. Microbiol.">
        <title>The Global Catalogue of Microorganisms (GCM) 10K type strain sequencing project: providing services to taxonomists for standard genome sequencing and annotation.</title>
        <authorList>
            <consortium name="The Broad Institute Genomics Platform"/>
            <consortium name="The Broad Institute Genome Sequencing Center for Infectious Disease"/>
            <person name="Wu L."/>
            <person name="Ma J."/>
        </authorList>
    </citation>
    <scope>NUCLEOTIDE SEQUENCE [LARGE SCALE GENOMIC DNA]</scope>
    <source>
        <strain evidence="1 2">CGMCC 1.12689</strain>
    </source>
</reference>
<name>A0ABD6C5U4_9EURY</name>
<comment type="caution">
    <text evidence="1">The sequence shown here is derived from an EMBL/GenBank/DDBJ whole genome shotgun (WGS) entry which is preliminary data.</text>
</comment>
<keyword evidence="2" id="KW-1185">Reference proteome</keyword>
<dbReference type="AlphaFoldDB" id="A0ABD6C5U4"/>